<keyword evidence="1" id="KW-0472">Membrane</keyword>
<dbReference type="AlphaFoldDB" id="F0EW83"/>
<sequence length="112" mass="13177">MLTALLVYFAVTIVFYLYSFAQFEYMMDALKQVPELYREAGRPQDSDIMFVHPYFGWTLLQFLWRHKTKPEPLPMPPGEYRRIRLLVLTAAAEFYTGFFLLLTCGHLIATLD</sequence>
<evidence type="ECO:0000313" key="2">
    <source>
        <dbReference type="EMBL" id="EGC18455.1"/>
    </source>
</evidence>
<reference evidence="2 3" key="1">
    <citation type="submission" date="2011-01" db="EMBL/GenBank/DDBJ databases">
        <authorList>
            <person name="Muzny D."/>
            <person name="Qin X."/>
            <person name="Deng J."/>
            <person name="Jiang H."/>
            <person name="Liu Y."/>
            <person name="Qu J."/>
            <person name="Song X.-Z."/>
            <person name="Zhang L."/>
            <person name="Thornton R."/>
            <person name="Coyle M."/>
            <person name="Francisco L."/>
            <person name="Jackson L."/>
            <person name="Javaid M."/>
            <person name="Korchina V."/>
            <person name="Kovar C."/>
            <person name="Mata R."/>
            <person name="Mathew T."/>
            <person name="Ngo R."/>
            <person name="Nguyen L."/>
            <person name="Nguyen N."/>
            <person name="Okwuonu G."/>
            <person name="Ongeri F."/>
            <person name="Pham C."/>
            <person name="Simmons D."/>
            <person name="Wilczek-Boney K."/>
            <person name="Hale W."/>
            <person name="Jakkamsetti A."/>
            <person name="Pham P."/>
            <person name="Ruth R."/>
            <person name="San Lucas F."/>
            <person name="Warren J."/>
            <person name="Zhang J."/>
            <person name="Zhao Z."/>
            <person name="Zhou C."/>
            <person name="Zhu D."/>
            <person name="Lee S."/>
            <person name="Bess C."/>
            <person name="Blankenburg K."/>
            <person name="Forbes L."/>
            <person name="Fu Q."/>
            <person name="Gubbala S."/>
            <person name="Hirani K."/>
            <person name="Jayaseelan J.C."/>
            <person name="Lara F."/>
            <person name="Munidasa M."/>
            <person name="Palculict T."/>
            <person name="Patil S."/>
            <person name="Pu L.-L."/>
            <person name="Saada N."/>
            <person name="Tang L."/>
            <person name="Weissenberger G."/>
            <person name="Zhu Y."/>
            <person name="Hemphill L."/>
            <person name="Shang Y."/>
            <person name="Youmans B."/>
            <person name="Ayvaz T."/>
            <person name="Ross M."/>
            <person name="Santibanez J."/>
            <person name="Aqrawi P."/>
            <person name="Gross S."/>
            <person name="Joshi V."/>
            <person name="Fowler G."/>
            <person name="Nazareth L."/>
            <person name="Reid J."/>
            <person name="Worley K."/>
            <person name="Petrosino J."/>
            <person name="Highlander S."/>
            <person name="Gibbs R."/>
        </authorList>
    </citation>
    <scope>NUCLEOTIDE SEQUENCE [LARGE SCALE GENOMIC DNA]</scope>
    <source>
        <strain evidence="2 3">ATCC 33394</strain>
    </source>
</reference>
<evidence type="ECO:0000313" key="3">
    <source>
        <dbReference type="Proteomes" id="UP000004088"/>
    </source>
</evidence>
<organism evidence="2 3">
    <name type="scientific">Kingella denitrificans ATCC 33394</name>
    <dbReference type="NCBI Taxonomy" id="888741"/>
    <lineage>
        <taxon>Bacteria</taxon>
        <taxon>Pseudomonadati</taxon>
        <taxon>Pseudomonadota</taxon>
        <taxon>Betaproteobacteria</taxon>
        <taxon>Neisseriales</taxon>
        <taxon>Neisseriaceae</taxon>
        <taxon>Kingella</taxon>
    </lineage>
</organism>
<feature type="transmembrane region" description="Helical" evidence="1">
    <location>
        <begin position="85"/>
        <end position="109"/>
    </location>
</feature>
<protein>
    <submittedName>
        <fullName evidence="2">Uncharacterized protein</fullName>
    </submittedName>
</protein>
<dbReference type="HOGENOM" id="CLU_2142518_0_0_4"/>
<dbReference type="STRING" id="888741.HMPREF9098_0117"/>
<keyword evidence="1" id="KW-1133">Transmembrane helix</keyword>
<accession>F0EW83</accession>
<keyword evidence="1" id="KW-0812">Transmembrane</keyword>
<dbReference type="RefSeq" id="WP_003780925.1">
    <property type="nucleotide sequence ID" value="NZ_GL870929.1"/>
</dbReference>
<comment type="caution">
    <text evidence="2">The sequence shown here is derived from an EMBL/GenBank/DDBJ whole genome shotgun (WGS) entry which is preliminary data.</text>
</comment>
<feature type="transmembrane region" description="Helical" evidence="1">
    <location>
        <begin position="5"/>
        <end position="27"/>
    </location>
</feature>
<dbReference type="EMBL" id="AEWV01000003">
    <property type="protein sequence ID" value="EGC18455.1"/>
    <property type="molecule type" value="Genomic_DNA"/>
</dbReference>
<evidence type="ECO:0000256" key="1">
    <source>
        <dbReference type="SAM" id="Phobius"/>
    </source>
</evidence>
<keyword evidence="3" id="KW-1185">Reference proteome</keyword>
<dbReference type="Proteomes" id="UP000004088">
    <property type="component" value="Unassembled WGS sequence"/>
</dbReference>
<gene>
    <name evidence="2" type="ORF">HMPREF9098_0117</name>
</gene>
<name>F0EW83_9NEIS</name>
<proteinExistence type="predicted"/>